<dbReference type="WBParaSite" id="nRc.2.0.1.t06180-RA">
    <property type="protein sequence ID" value="nRc.2.0.1.t06180-RA"/>
    <property type="gene ID" value="nRc.2.0.1.g06180"/>
</dbReference>
<evidence type="ECO:0000313" key="1">
    <source>
        <dbReference type="Proteomes" id="UP000887565"/>
    </source>
</evidence>
<dbReference type="AlphaFoldDB" id="A0A915HWJ8"/>
<name>A0A915HWJ8_ROMCU</name>
<dbReference type="Proteomes" id="UP000887565">
    <property type="component" value="Unplaced"/>
</dbReference>
<accession>A0A915HWJ8</accession>
<organism evidence="1 2">
    <name type="scientific">Romanomermis culicivorax</name>
    <name type="common">Nematode worm</name>
    <dbReference type="NCBI Taxonomy" id="13658"/>
    <lineage>
        <taxon>Eukaryota</taxon>
        <taxon>Metazoa</taxon>
        <taxon>Ecdysozoa</taxon>
        <taxon>Nematoda</taxon>
        <taxon>Enoplea</taxon>
        <taxon>Dorylaimia</taxon>
        <taxon>Mermithida</taxon>
        <taxon>Mermithoidea</taxon>
        <taxon>Mermithidae</taxon>
        <taxon>Romanomermis</taxon>
    </lineage>
</organism>
<sequence>MSSTFLCLSSVKSAKFRNLLLCFACSKVALNRKQRFLHDGYLALSTKFRNFDLDSLSGLVLSITTDFPRLSESSAILRHFWLAPGCVTDVKRIIFIRLNVENRSSTAYKVCCDDMIEI</sequence>
<proteinExistence type="predicted"/>
<evidence type="ECO:0000313" key="2">
    <source>
        <dbReference type="WBParaSite" id="nRc.2.0.1.t06180-RA"/>
    </source>
</evidence>
<protein>
    <submittedName>
        <fullName evidence="2">Uncharacterized protein</fullName>
    </submittedName>
</protein>
<reference evidence="2" key="1">
    <citation type="submission" date="2022-11" db="UniProtKB">
        <authorList>
            <consortium name="WormBaseParasite"/>
        </authorList>
    </citation>
    <scope>IDENTIFICATION</scope>
</reference>
<keyword evidence="1" id="KW-1185">Reference proteome</keyword>